<dbReference type="Pfam" id="PF00106">
    <property type="entry name" value="adh_short"/>
    <property type="match status" value="2"/>
</dbReference>
<comment type="similarity">
    <text evidence="2 4">Belongs to the short-chain dehydrogenases/reductases (SDR) family.</text>
</comment>
<accession>A0A4Y7KSU1</accession>
<name>A0A4Y7KSU1_PAPSO</name>
<dbReference type="AlphaFoldDB" id="A0A4Y7KSU1"/>
<dbReference type="SUPFAM" id="SSF51735">
    <property type="entry name" value="NAD(P)-binding Rossmann-fold domains"/>
    <property type="match status" value="1"/>
</dbReference>
<evidence type="ECO:0000256" key="3">
    <source>
        <dbReference type="ARBA" id="ARBA00023002"/>
    </source>
</evidence>
<keyword evidence="5" id="KW-0472">Membrane</keyword>
<dbReference type="EMBL" id="CM010722">
    <property type="protein sequence ID" value="RZC75181.1"/>
    <property type="molecule type" value="Genomic_DNA"/>
</dbReference>
<dbReference type="PRINTS" id="PR00080">
    <property type="entry name" value="SDRFAMILY"/>
</dbReference>
<evidence type="ECO:0000313" key="6">
    <source>
        <dbReference type="EMBL" id="RZC75181.1"/>
    </source>
</evidence>
<sequence>MEPLLIHKILNLFIPPIIFIILCIITPPYYLFKLLNSILIKPLFFVENMAGKVVLVTGASSGIGEQLVYEYARRKALLVIVARRTNLLEEVAKKAREFGSPDVLVVCADVTKVDDCERFIEETINYFGRLDHLVNNAGITSVCPFKEVKNILNFAPIMDVNFWGSVYPTHFAIPHLQKSKGRIVVIASVNGWLPAPRLTFYAASPRRQSGLILNLGVTQWSSKAALINFYDTLRVELQPDGVKITIASPGVTDSEMSQGKTLSKEGVMQVDKDLMDGMIETFLLGMPVISSKLCAKTIVNGACRGERSITEPAYFGAFYLVEVFCPEMYHWIFTWIDSRKPVIKNHSNNITSTAVIEQS</sequence>
<comment type="subcellular location">
    <subcellularLocation>
        <location evidence="1">Membrane</location>
        <topology evidence="1">Single-pass type II membrane protein</topology>
    </subcellularLocation>
</comment>
<dbReference type="GO" id="GO:0016491">
    <property type="term" value="F:oxidoreductase activity"/>
    <property type="evidence" value="ECO:0007669"/>
    <property type="project" value="UniProtKB-KW"/>
</dbReference>
<feature type="transmembrane region" description="Helical" evidence="5">
    <location>
        <begin position="12"/>
        <end position="32"/>
    </location>
</feature>
<gene>
    <name evidence="6" type="ORF">C5167_050666</name>
</gene>
<keyword evidence="5" id="KW-0812">Transmembrane</keyword>
<dbReference type="PRINTS" id="PR00081">
    <property type="entry name" value="GDHRDH"/>
</dbReference>
<dbReference type="PANTHER" id="PTHR43391">
    <property type="entry name" value="RETINOL DEHYDROGENASE-RELATED"/>
    <property type="match status" value="1"/>
</dbReference>
<dbReference type="GO" id="GO:0016020">
    <property type="term" value="C:membrane"/>
    <property type="evidence" value="ECO:0007669"/>
    <property type="project" value="UniProtKB-SubCell"/>
</dbReference>
<organism evidence="6 7">
    <name type="scientific">Papaver somniferum</name>
    <name type="common">Opium poppy</name>
    <dbReference type="NCBI Taxonomy" id="3469"/>
    <lineage>
        <taxon>Eukaryota</taxon>
        <taxon>Viridiplantae</taxon>
        <taxon>Streptophyta</taxon>
        <taxon>Embryophyta</taxon>
        <taxon>Tracheophyta</taxon>
        <taxon>Spermatophyta</taxon>
        <taxon>Magnoliopsida</taxon>
        <taxon>Ranunculales</taxon>
        <taxon>Papaveraceae</taxon>
        <taxon>Papaveroideae</taxon>
        <taxon>Papaver</taxon>
    </lineage>
</organism>
<reference evidence="6 7" key="1">
    <citation type="journal article" date="2018" name="Science">
        <title>The opium poppy genome and morphinan production.</title>
        <authorList>
            <person name="Guo L."/>
            <person name="Winzer T."/>
            <person name="Yang X."/>
            <person name="Li Y."/>
            <person name="Ning Z."/>
            <person name="He Z."/>
            <person name="Teodor R."/>
            <person name="Lu Y."/>
            <person name="Bowser T.A."/>
            <person name="Graham I.A."/>
            <person name="Ye K."/>
        </authorList>
    </citation>
    <scope>NUCLEOTIDE SEQUENCE [LARGE SCALE GENOMIC DNA]</scope>
    <source>
        <strain evidence="7">cv. HN1</strain>
        <tissue evidence="6">Leaves</tissue>
    </source>
</reference>
<evidence type="ECO:0000256" key="2">
    <source>
        <dbReference type="ARBA" id="ARBA00006484"/>
    </source>
</evidence>
<evidence type="ECO:0000256" key="1">
    <source>
        <dbReference type="ARBA" id="ARBA00004606"/>
    </source>
</evidence>
<protein>
    <submittedName>
        <fullName evidence="6">Uncharacterized protein</fullName>
    </submittedName>
</protein>
<proteinExistence type="inferred from homology"/>
<dbReference type="Proteomes" id="UP000316621">
    <property type="component" value="Chromosome 8"/>
</dbReference>
<keyword evidence="7" id="KW-1185">Reference proteome</keyword>
<dbReference type="Gramene" id="RZC75181">
    <property type="protein sequence ID" value="RZC75181"/>
    <property type="gene ID" value="C5167_050666"/>
</dbReference>
<evidence type="ECO:0000256" key="5">
    <source>
        <dbReference type="SAM" id="Phobius"/>
    </source>
</evidence>
<dbReference type="InterPro" id="IPR002347">
    <property type="entry name" value="SDR_fam"/>
</dbReference>
<dbReference type="GO" id="GO:0005829">
    <property type="term" value="C:cytosol"/>
    <property type="evidence" value="ECO:0007669"/>
    <property type="project" value="TreeGrafter"/>
</dbReference>
<keyword evidence="3" id="KW-0560">Oxidoreductase</keyword>
<dbReference type="STRING" id="3469.A0A4Y7KSU1"/>
<dbReference type="OMA" id="MAYHYGR"/>
<dbReference type="PANTHER" id="PTHR43391:SF89">
    <property type="entry name" value="11-BETA-HYDROXYSTEROID DEHYDROGENASE 1A-RELATED"/>
    <property type="match status" value="1"/>
</dbReference>
<dbReference type="Gene3D" id="3.40.50.720">
    <property type="entry name" value="NAD(P)-binding Rossmann-like Domain"/>
    <property type="match status" value="1"/>
</dbReference>
<evidence type="ECO:0000313" key="7">
    <source>
        <dbReference type="Proteomes" id="UP000316621"/>
    </source>
</evidence>
<keyword evidence="5" id="KW-1133">Transmembrane helix</keyword>
<evidence type="ECO:0000256" key="4">
    <source>
        <dbReference type="RuleBase" id="RU000363"/>
    </source>
</evidence>
<dbReference type="InterPro" id="IPR036291">
    <property type="entry name" value="NAD(P)-bd_dom_sf"/>
</dbReference>